<evidence type="ECO:0000313" key="2">
    <source>
        <dbReference type="EMBL" id="MDG3005189.1"/>
    </source>
</evidence>
<dbReference type="InterPro" id="IPR019734">
    <property type="entry name" value="TPR_rpt"/>
</dbReference>
<dbReference type="Pfam" id="PF00515">
    <property type="entry name" value="TPR_1"/>
    <property type="match status" value="1"/>
</dbReference>
<dbReference type="Proteomes" id="UP001216907">
    <property type="component" value="Unassembled WGS sequence"/>
</dbReference>
<feature type="repeat" description="TPR" evidence="1">
    <location>
        <begin position="37"/>
        <end position="70"/>
    </location>
</feature>
<sequence length="196" mass="22303">MGQRERFKRLRRISNGRFPALTIRVARRYLIDFPDHGLSWLLLGMALVQVSRYEEAEQAIAKSIDLSPPEKRRIPLSNMGHLFDQAGDYDQAAAWYRKAIAADPGVASGRIYLGAVLAKQGRLHEAEEVHRAAVGCPKGCIWEAYLNLGLVLRARERFHEAADCFREAIRLNPECREARRALRDVEYCIKWTGGRA</sequence>
<keyword evidence="3" id="KW-1185">Reference proteome</keyword>
<dbReference type="InterPro" id="IPR011990">
    <property type="entry name" value="TPR-like_helical_dom_sf"/>
</dbReference>
<dbReference type="Pfam" id="PF13432">
    <property type="entry name" value="TPR_16"/>
    <property type="match status" value="2"/>
</dbReference>
<dbReference type="SUPFAM" id="SSF48452">
    <property type="entry name" value="TPR-like"/>
    <property type="match status" value="1"/>
</dbReference>
<dbReference type="PROSITE" id="PS50005">
    <property type="entry name" value="TPR"/>
    <property type="match status" value="3"/>
</dbReference>
<proteinExistence type="predicted"/>
<dbReference type="EMBL" id="JARRAG010000002">
    <property type="protein sequence ID" value="MDG3005189.1"/>
    <property type="molecule type" value="Genomic_DNA"/>
</dbReference>
<dbReference type="PROSITE" id="PS50293">
    <property type="entry name" value="TPR_REGION"/>
    <property type="match status" value="1"/>
</dbReference>
<dbReference type="InterPro" id="IPR052384">
    <property type="entry name" value="TMTC_O-mannosyltransferase"/>
</dbReference>
<dbReference type="Gene3D" id="1.25.40.10">
    <property type="entry name" value="Tetratricopeptide repeat domain"/>
    <property type="match status" value="2"/>
</dbReference>
<comment type="caution">
    <text evidence="2">The sequence shown here is derived from an EMBL/GenBank/DDBJ whole genome shotgun (WGS) entry which is preliminary data.</text>
</comment>
<keyword evidence="1" id="KW-0802">TPR repeat</keyword>
<feature type="repeat" description="TPR" evidence="1">
    <location>
        <begin position="142"/>
        <end position="175"/>
    </location>
</feature>
<dbReference type="PANTHER" id="PTHR44216">
    <property type="entry name" value="PROTEIN O-MANNOSYL-TRANSFERASE TMTC2"/>
    <property type="match status" value="1"/>
</dbReference>
<name>A0ABT6FCB2_9BACT</name>
<gene>
    <name evidence="2" type="ORF">PZE19_15480</name>
</gene>
<reference evidence="2 3" key="1">
    <citation type="submission" date="2023-03" db="EMBL/GenBank/DDBJ databases">
        <title>Paludisphaera mucosa sp. nov. a novel planctomycete from northern fen.</title>
        <authorList>
            <person name="Ivanova A."/>
        </authorList>
    </citation>
    <scope>NUCLEOTIDE SEQUENCE [LARGE SCALE GENOMIC DNA]</scope>
    <source>
        <strain evidence="2 3">Pla2</strain>
    </source>
</reference>
<protein>
    <submittedName>
        <fullName evidence="2">Tetratricopeptide repeat protein</fullName>
    </submittedName>
</protein>
<feature type="repeat" description="TPR" evidence="1">
    <location>
        <begin position="73"/>
        <end position="106"/>
    </location>
</feature>
<dbReference type="PANTHER" id="PTHR44216:SF3">
    <property type="entry name" value="PROTEIN O-MANNOSYL-TRANSFERASE TMTC2"/>
    <property type="match status" value="1"/>
</dbReference>
<evidence type="ECO:0000313" key="3">
    <source>
        <dbReference type="Proteomes" id="UP001216907"/>
    </source>
</evidence>
<accession>A0ABT6FCB2</accession>
<dbReference type="SMART" id="SM00028">
    <property type="entry name" value="TPR"/>
    <property type="match status" value="4"/>
</dbReference>
<evidence type="ECO:0000256" key="1">
    <source>
        <dbReference type="PROSITE-ProRule" id="PRU00339"/>
    </source>
</evidence>
<organism evidence="2 3">
    <name type="scientific">Paludisphaera mucosa</name>
    <dbReference type="NCBI Taxonomy" id="3030827"/>
    <lineage>
        <taxon>Bacteria</taxon>
        <taxon>Pseudomonadati</taxon>
        <taxon>Planctomycetota</taxon>
        <taxon>Planctomycetia</taxon>
        <taxon>Isosphaerales</taxon>
        <taxon>Isosphaeraceae</taxon>
        <taxon>Paludisphaera</taxon>
    </lineage>
</organism>
<dbReference type="RefSeq" id="WP_277861535.1">
    <property type="nucleotide sequence ID" value="NZ_JARRAG010000002.1"/>
</dbReference>